<feature type="signal peptide" evidence="1">
    <location>
        <begin position="1"/>
        <end position="28"/>
    </location>
</feature>
<dbReference type="AlphaFoldDB" id="A0A834LMX7"/>
<gene>
    <name evidence="3" type="ORF">RHSIM_Rhsim05G0062500</name>
</gene>
<keyword evidence="1" id="KW-0732">Signal</keyword>
<dbReference type="PANTHER" id="PTHR42678:SF25">
    <property type="entry name" value="AMIDASE C869.01"/>
    <property type="match status" value="1"/>
</dbReference>
<dbReference type="SUPFAM" id="SSF75304">
    <property type="entry name" value="Amidase signature (AS) enzymes"/>
    <property type="match status" value="1"/>
</dbReference>
<dbReference type="InterPro" id="IPR036928">
    <property type="entry name" value="AS_sf"/>
</dbReference>
<dbReference type="Proteomes" id="UP000626092">
    <property type="component" value="Unassembled WGS sequence"/>
</dbReference>
<dbReference type="EMBL" id="WJXA01000005">
    <property type="protein sequence ID" value="KAF7143349.1"/>
    <property type="molecule type" value="Genomic_DNA"/>
</dbReference>
<dbReference type="OrthoDB" id="566138at2759"/>
<dbReference type="InterPro" id="IPR023631">
    <property type="entry name" value="Amidase_dom"/>
</dbReference>
<keyword evidence="4" id="KW-1185">Reference proteome</keyword>
<accession>A0A834LMX7</accession>
<sequence length="522" mass="55707">MATTINSPLSHLLLLVLSLLFLFALTNGGHDFAIQEATIDGIQRAFADGRLTSRQLVDFYLHRIETLNPALRGVIEVNPDARDQADEADREIGAARGSLHGVPVLLKDSIGTADKLNTTVGSYALLGSVVRRDATVVEKLREAGAVVLGKASVSEWYHFRSFGIPDGWCARSGQGVNPYVESGTPCGSSSGSAISVAANMVAVSLGTETDGSIIGPADFNSVVGIKPTVGLTSRAGVVPISPRQDSIGPICRTVSDAVQVLDVIVGFDPRDFEATKEAAKFIPAGGYKQFLNLDGLKGKRLGVVRNPFLALLNKSTGVSTFESHLNTLRQRGATIVDDLEIMDVEVILDPSQSGEMVALLAEFKLAINDYLEELITSPVRSLADVIAFNTNNPDLEKANEYSQENLIAAESTNGVGEEEREAIRMMGNLSQNGFEKLMKENELDAMVTPGWGASTVLAIGGYPAISVPAGYDGSGMPFGICFGGLKGSEPKLIEVAYAFEQATMVRRPPFSLSMEFSNEAYL</sequence>
<dbReference type="PANTHER" id="PTHR42678">
    <property type="entry name" value="AMIDASE"/>
    <property type="match status" value="1"/>
</dbReference>
<organism evidence="3 4">
    <name type="scientific">Rhododendron simsii</name>
    <name type="common">Sims's rhododendron</name>
    <dbReference type="NCBI Taxonomy" id="118357"/>
    <lineage>
        <taxon>Eukaryota</taxon>
        <taxon>Viridiplantae</taxon>
        <taxon>Streptophyta</taxon>
        <taxon>Embryophyta</taxon>
        <taxon>Tracheophyta</taxon>
        <taxon>Spermatophyta</taxon>
        <taxon>Magnoliopsida</taxon>
        <taxon>eudicotyledons</taxon>
        <taxon>Gunneridae</taxon>
        <taxon>Pentapetalae</taxon>
        <taxon>asterids</taxon>
        <taxon>Ericales</taxon>
        <taxon>Ericaceae</taxon>
        <taxon>Ericoideae</taxon>
        <taxon>Rhodoreae</taxon>
        <taxon>Rhododendron</taxon>
    </lineage>
</organism>
<evidence type="ECO:0000313" key="3">
    <source>
        <dbReference type="EMBL" id="KAF7143349.1"/>
    </source>
</evidence>
<protein>
    <recommendedName>
        <fullName evidence="2">Amidase domain-containing protein</fullName>
    </recommendedName>
</protein>
<evidence type="ECO:0000313" key="4">
    <source>
        <dbReference type="Proteomes" id="UP000626092"/>
    </source>
</evidence>
<feature type="domain" description="Amidase" evidence="2">
    <location>
        <begin position="56"/>
        <end position="450"/>
    </location>
</feature>
<reference evidence="3" key="1">
    <citation type="submission" date="2019-11" db="EMBL/GenBank/DDBJ databases">
        <authorList>
            <person name="Liu Y."/>
            <person name="Hou J."/>
            <person name="Li T.-Q."/>
            <person name="Guan C.-H."/>
            <person name="Wu X."/>
            <person name="Wu H.-Z."/>
            <person name="Ling F."/>
            <person name="Zhang R."/>
            <person name="Shi X.-G."/>
            <person name="Ren J.-P."/>
            <person name="Chen E.-F."/>
            <person name="Sun J.-M."/>
        </authorList>
    </citation>
    <scope>NUCLEOTIDE SEQUENCE</scope>
    <source>
        <strain evidence="3">Adult_tree_wgs_1</strain>
        <tissue evidence="3">Leaves</tissue>
    </source>
</reference>
<dbReference type="Pfam" id="PF01425">
    <property type="entry name" value="Amidase"/>
    <property type="match status" value="1"/>
</dbReference>
<feature type="chain" id="PRO_5032634863" description="Amidase domain-containing protein" evidence="1">
    <location>
        <begin position="29"/>
        <end position="522"/>
    </location>
</feature>
<comment type="caution">
    <text evidence="3">The sequence shown here is derived from an EMBL/GenBank/DDBJ whole genome shotgun (WGS) entry which is preliminary data.</text>
</comment>
<dbReference type="Gene3D" id="3.90.1300.10">
    <property type="entry name" value="Amidase signature (AS) domain"/>
    <property type="match status" value="1"/>
</dbReference>
<proteinExistence type="predicted"/>
<name>A0A834LMX7_RHOSS</name>
<evidence type="ECO:0000259" key="2">
    <source>
        <dbReference type="Pfam" id="PF01425"/>
    </source>
</evidence>
<evidence type="ECO:0000256" key="1">
    <source>
        <dbReference type="SAM" id="SignalP"/>
    </source>
</evidence>